<dbReference type="RefSeq" id="WP_344807086.1">
    <property type="nucleotide sequence ID" value="NZ_BAABBO010000011.1"/>
</dbReference>
<dbReference type="EMBL" id="BAABBO010000011">
    <property type="protein sequence ID" value="GAA3967264.1"/>
    <property type="molecule type" value="Genomic_DNA"/>
</dbReference>
<feature type="domain" description="AB hydrolase-1" evidence="1">
    <location>
        <begin position="51"/>
        <end position="291"/>
    </location>
</feature>
<dbReference type="InterPro" id="IPR029058">
    <property type="entry name" value="AB_hydrolase_fold"/>
</dbReference>
<dbReference type="InterPro" id="IPR000073">
    <property type="entry name" value="AB_hydrolase_1"/>
</dbReference>
<keyword evidence="3" id="KW-1185">Reference proteome</keyword>
<gene>
    <name evidence="2" type="ORF">GCM10022278_26320</name>
</gene>
<organism evidence="2 3">
    <name type="scientific">Allohahella marinimesophila</name>
    <dbReference type="NCBI Taxonomy" id="1054972"/>
    <lineage>
        <taxon>Bacteria</taxon>
        <taxon>Pseudomonadati</taxon>
        <taxon>Pseudomonadota</taxon>
        <taxon>Gammaproteobacteria</taxon>
        <taxon>Oceanospirillales</taxon>
        <taxon>Hahellaceae</taxon>
        <taxon>Allohahella</taxon>
    </lineage>
</organism>
<dbReference type="Gene3D" id="3.40.50.1820">
    <property type="entry name" value="alpha/beta hydrolase"/>
    <property type="match status" value="1"/>
</dbReference>
<dbReference type="Pfam" id="PF12697">
    <property type="entry name" value="Abhydrolase_6"/>
    <property type="match status" value="1"/>
</dbReference>
<evidence type="ECO:0000313" key="3">
    <source>
        <dbReference type="Proteomes" id="UP001501337"/>
    </source>
</evidence>
<evidence type="ECO:0000313" key="2">
    <source>
        <dbReference type="EMBL" id="GAA3967264.1"/>
    </source>
</evidence>
<protein>
    <recommendedName>
        <fullName evidence="1">AB hydrolase-1 domain-containing protein</fullName>
    </recommendedName>
</protein>
<reference evidence="3" key="1">
    <citation type="journal article" date="2019" name="Int. J. Syst. Evol. Microbiol.">
        <title>The Global Catalogue of Microorganisms (GCM) 10K type strain sequencing project: providing services to taxonomists for standard genome sequencing and annotation.</title>
        <authorList>
            <consortium name="The Broad Institute Genomics Platform"/>
            <consortium name="The Broad Institute Genome Sequencing Center for Infectious Disease"/>
            <person name="Wu L."/>
            <person name="Ma J."/>
        </authorList>
    </citation>
    <scope>NUCLEOTIDE SEQUENCE [LARGE SCALE GENOMIC DNA]</scope>
    <source>
        <strain evidence="3">JCM 17555</strain>
    </source>
</reference>
<accession>A0ABP7PKM7</accession>
<evidence type="ECO:0000259" key="1">
    <source>
        <dbReference type="Pfam" id="PF12697"/>
    </source>
</evidence>
<dbReference type="SUPFAM" id="SSF53474">
    <property type="entry name" value="alpha/beta-Hydrolases"/>
    <property type="match status" value="1"/>
</dbReference>
<sequence length="319" mass="35433">MSSLAETKNRLLKPVLPTYSEMFSGRVYQVGEGSVAVRNHSSEARHTVIGVHGFLENFCYYTQSYQAADTELILLTCSGYHLPVSGPTVMTAGWQTDIDAPAGTISHDAAILLQTLANLPTAPHVRIHGHSRGCAVIMEAAMLRPDLFENVEVVLEAPVLPEGRLHPLVRRLIKPMNHTTWPLLIRLITSAPSASYAPTFFGTPTNRKRQLMPHIFTSIKEYMTLVHNIEDLRDWMMSRDSSAYEHIPNGTILIPKVDRVLDRAAMLKSARQSHNAISIVETDASSHFITLDCESWIPKLPARLAQATPIRPTLARTAE</sequence>
<comment type="caution">
    <text evidence="2">The sequence shown here is derived from an EMBL/GenBank/DDBJ whole genome shotgun (WGS) entry which is preliminary data.</text>
</comment>
<proteinExistence type="predicted"/>
<name>A0ABP7PKM7_9GAMM</name>
<dbReference type="Proteomes" id="UP001501337">
    <property type="component" value="Unassembled WGS sequence"/>
</dbReference>